<dbReference type="RefSeq" id="WP_145053630.1">
    <property type="nucleotide sequence ID" value="NZ_CP036433.1"/>
</dbReference>
<gene>
    <name evidence="1" type="ORF">Pla8534_26710</name>
</gene>
<dbReference type="AlphaFoldDB" id="A0A518DSP6"/>
<evidence type="ECO:0000313" key="1">
    <source>
        <dbReference type="EMBL" id="QDU94863.1"/>
    </source>
</evidence>
<proteinExistence type="predicted"/>
<protein>
    <submittedName>
        <fullName evidence="1">Uncharacterized protein</fullName>
    </submittedName>
</protein>
<organism evidence="1 2">
    <name type="scientific">Lignipirellula cremea</name>
    <dbReference type="NCBI Taxonomy" id="2528010"/>
    <lineage>
        <taxon>Bacteria</taxon>
        <taxon>Pseudomonadati</taxon>
        <taxon>Planctomycetota</taxon>
        <taxon>Planctomycetia</taxon>
        <taxon>Pirellulales</taxon>
        <taxon>Pirellulaceae</taxon>
        <taxon>Lignipirellula</taxon>
    </lineage>
</organism>
<evidence type="ECO:0000313" key="2">
    <source>
        <dbReference type="Proteomes" id="UP000317648"/>
    </source>
</evidence>
<dbReference type="OrthoDB" id="270003at2"/>
<name>A0A518DSP6_9BACT</name>
<accession>A0A518DSP6</accession>
<dbReference type="EMBL" id="CP036433">
    <property type="protein sequence ID" value="QDU94863.1"/>
    <property type="molecule type" value="Genomic_DNA"/>
</dbReference>
<sequence>MQAVGDAYRRAGVAAIYLIHGTFVGHDAWGVIRRVSLVSPAWSESLRRFAKGAIDRVIRDSGNYTEAYAQALEDSINRPGERHLPVRLFHWSSENHHLGRADGAVRLLHELASAHPQGGRLLFWSHSHGGNLLALVTNLLAAEANSLRRFFWASRSHYRWPLLGRIDLPIWPQVRELLIDPDSPLHKLQLDIATFGTPIRYGWDSDGYASLAHLIFHRELPETPAYLTRFPRSLEEVLQAANGDYVQQLGIGGTNWGPNPLAFRAKVANRRLAQLLQGRLSRRQVLDNIRLGVRCPDEGDTLLIDYGPLQETFAEHLAGHAVYTRLKWLLFHAETIAELFYGGTRYREATRSNSLAPPPE</sequence>
<dbReference type="Proteomes" id="UP000317648">
    <property type="component" value="Chromosome"/>
</dbReference>
<keyword evidence="2" id="KW-1185">Reference proteome</keyword>
<dbReference type="KEGG" id="lcre:Pla8534_26710"/>
<reference evidence="1 2" key="1">
    <citation type="submission" date="2019-02" db="EMBL/GenBank/DDBJ databases">
        <title>Deep-cultivation of Planctomycetes and their phenomic and genomic characterization uncovers novel biology.</title>
        <authorList>
            <person name="Wiegand S."/>
            <person name="Jogler M."/>
            <person name="Boedeker C."/>
            <person name="Pinto D."/>
            <person name="Vollmers J."/>
            <person name="Rivas-Marin E."/>
            <person name="Kohn T."/>
            <person name="Peeters S.H."/>
            <person name="Heuer A."/>
            <person name="Rast P."/>
            <person name="Oberbeckmann S."/>
            <person name="Bunk B."/>
            <person name="Jeske O."/>
            <person name="Meyerdierks A."/>
            <person name="Storesund J.E."/>
            <person name="Kallscheuer N."/>
            <person name="Luecker S."/>
            <person name="Lage O.M."/>
            <person name="Pohl T."/>
            <person name="Merkel B.J."/>
            <person name="Hornburger P."/>
            <person name="Mueller R.-W."/>
            <person name="Bruemmer F."/>
            <person name="Labrenz M."/>
            <person name="Spormann A.M."/>
            <person name="Op den Camp H."/>
            <person name="Overmann J."/>
            <person name="Amann R."/>
            <person name="Jetten M.S.M."/>
            <person name="Mascher T."/>
            <person name="Medema M.H."/>
            <person name="Devos D.P."/>
            <person name="Kaster A.-K."/>
            <person name="Ovreas L."/>
            <person name="Rohde M."/>
            <person name="Galperin M.Y."/>
            <person name="Jogler C."/>
        </authorList>
    </citation>
    <scope>NUCLEOTIDE SEQUENCE [LARGE SCALE GENOMIC DNA]</scope>
    <source>
        <strain evidence="1 2">Pla85_3_4</strain>
    </source>
</reference>